<reference evidence="3" key="1">
    <citation type="submission" date="2010-08" db="EMBL/GenBank/DDBJ databases">
        <authorList>
            <consortium name="Caenorhabditis japonica Sequencing Consortium"/>
            <person name="Wilson R.K."/>
        </authorList>
    </citation>
    <scope>NUCLEOTIDE SEQUENCE [LARGE SCALE GENOMIC DNA]</scope>
    <source>
        <strain evidence="3">DF5081</strain>
    </source>
</reference>
<keyword evidence="3" id="KW-1185">Reference proteome</keyword>
<feature type="compositionally biased region" description="Polar residues" evidence="1">
    <location>
        <begin position="64"/>
        <end position="75"/>
    </location>
</feature>
<evidence type="ECO:0000313" key="3">
    <source>
        <dbReference type="Proteomes" id="UP000005237"/>
    </source>
</evidence>
<reference evidence="2" key="2">
    <citation type="submission" date="2022-06" db="UniProtKB">
        <authorList>
            <consortium name="EnsemblMetazoa"/>
        </authorList>
    </citation>
    <scope>IDENTIFICATION</scope>
    <source>
        <strain evidence="2">DF5081</strain>
    </source>
</reference>
<proteinExistence type="predicted"/>
<dbReference type="Proteomes" id="UP000005237">
    <property type="component" value="Unassembled WGS sequence"/>
</dbReference>
<evidence type="ECO:0000313" key="2">
    <source>
        <dbReference type="EnsemblMetazoa" id="CJA11699a.1"/>
    </source>
</evidence>
<name>A0A8R1HXW9_CAEJA</name>
<feature type="region of interest" description="Disordered" evidence="1">
    <location>
        <begin position="64"/>
        <end position="107"/>
    </location>
</feature>
<dbReference type="AlphaFoldDB" id="A0A8R1HXW9"/>
<protein>
    <submittedName>
        <fullName evidence="2">Uncharacterized protein</fullName>
    </submittedName>
</protein>
<accession>A0A8R1HXW9</accession>
<dbReference type="EnsemblMetazoa" id="CJA11699a.1">
    <property type="protein sequence ID" value="CJA11699a.1"/>
    <property type="gene ID" value="WBGene00130903"/>
</dbReference>
<feature type="compositionally biased region" description="Pro residues" evidence="1">
    <location>
        <begin position="85"/>
        <end position="100"/>
    </location>
</feature>
<sequence>MSDNLSGKDLSNAFKYLLAYQLDSIAVDGVMPSAHGALHKLLCSCYSKDTQVIEYDTNLENEQYVKTSSTENNIKGMSPCSSSPSSPPRSPLLSPPPPPSKVQKTSSPIIVEVYDDTPNSKKLLLQKSEKS</sequence>
<evidence type="ECO:0000256" key="1">
    <source>
        <dbReference type="SAM" id="MobiDB-lite"/>
    </source>
</evidence>
<organism evidence="2 3">
    <name type="scientific">Caenorhabditis japonica</name>
    <dbReference type="NCBI Taxonomy" id="281687"/>
    <lineage>
        <taxon>Eukaryota</taxon>
        <taxon>Metazoa</taxon>
        <taxon>Ecdysozoa</taxon>
        <taxon>Nematoda</taxon>
        <taxon>Chromadorea</taxon>
        <taxon>Rhabditida</taxon>
        <taxon>Rhabditina</taxon>
        <taxon>Rhabditomorpha</taxon>
        <taxon>Rhabditoidea</taxon>
        <taxon>Rhabditidae</taxon>
        <taxon>Peloderinae</taxon>
        <taxon>Caenorhabditis</taxon>
    </lineage>
</organism>